<evidence type="ECO:0000256" key="1">
    <source>
        <dbReference type="ARBA" id="ARBA00022884"/>
    </source>
</evidence>
<dbReference type="InterPro" id="IPR035979">
    <property type="entry name" value="RBD_domain_sf"/>
</dbReference>
<feature type="domain" description="RRM" evidence="4">
    <location>
        <begin position="296"/>
        <end position="378"/>
    </location>
</feature>
<evidence type="ECO:0000313" key="6">
    <source>
        <dbReference type="Proteomes" id="UP000241769"/>
    </source>
</evidence>
<dbReference type="InParanoid" id="A0A2P6NQ27"/>
<dbReference type="Gene3D" id="3.30.70.330">
    <property type="match status" value="3"/>
</dbReference>
<evidence type="ECO:0000259" key="4">
    <source>
        <dbReference type="PROSITE" id="PS50102"/>
    </source>
</evidence>
<feature type="compositionally biased region" description="Pro residues" evidence="3">
    <location>
        <begin position="444"/>
        <end position="455"/>
    </location>
</feature>
<feature type="compositionally biased region" description="Basic and acidic residues" evidence="3">
    <location>
        <begin position="1"/>
        <end position="18"/>
    </location>
</feature>
<sequence length="503" mass="57031">MTDKRETTKHVHTEDTSTHIETAQDESDEALEIQMAELQRSLSSIQHQIEELNQKKRKKATSQDEGNKKVKEEDADSHPTESNAEDEKDKEGSYARYFTKTQEKTNYKQEPPSELPDTVTDQMLREAFQRYGPIYHSLVIRRGTGESKGYGFVRFCTMKEVRHVLDGEDLPSFTDEVTNTRCTVRVKLADPKNVLQIGNLPSSVSDIVIKAELDAFTGVPSLKLEMKNGSEKWKTKGFVTYRHHGSALAALKKLRDGNFLIEGYAINASIAELKQMEGSHRNASNHNTNSNQSDIRTLFVKNVAKSVTEHQLMTLFGSPVHCRYGIEHVVIPSDVSSKERLGHAFIYFVDRKDAEIAKEVNQGRDIEGKRIEIEWCRPKNRGEKGQGRAKHNPQGHTRPEPWGYGYVTAGYGQYYVPGAPYAVQHPYPPSFILVNETPLPIHPPHHQIPPFPPYNAPLVHPPRSQHQYPTPSHSSPGREPNSPVHMAKRYSYGSDKSYHPYIE</sequence>
<feature type="region of interest" description="Disordered" evidence="3">
    <location>
        <begin position="380"/>
        <end position="400"/>
    </location>
</feature>
<feature type="region of interest" description="Disordered" evidence="3">
    <location>
        <begin position="444"/>
        <end position="503"/>
    </location>
</feature>
<dbReference type="GO" id="GO:0003723">
    <property type="term" value="F:RNA binding"/>
    <property type="evidence" value="ECO:0007669"/>
    <property type="project" value="UniProtKB-UniRule"/>
</dbReference>
<keyword evidence="6" id="KW-1185">Reference proteome</keyword>
<feature type="compositionally biased region" description="Basic and acidic residues" evidence="3">
    <location>
        <begin position="61"/>
        <end position="93"/>
    </location>
</feature>
<dbReference type="SUPFAM" id="SSF54928">
    <property type="entry name" value="RNA-binding domain, RBD"/>
    <property type="match status" value="2"/>
</dbReference>
<reference evidence="5 6" key="1">
    <citation type="journal article" date="2018" name="Genome Biol. Evol.">
        <title>Multiple Roots of Fruiting Body Formation in Amoebozoa.</title>
        <authorList>
            <person name="Hillmann F."/>
            <person name="Forbes G."/>
            <person name="Novohradska S."/>
            <person name="Ferling I."/>
            <person name="Riege K."/>
            <person name="Groth M."/>
            <person name="Westermann M."/>
            <person name="Marz M."/>
            <person name="Spaller T."/>
            <person name="Winckler T."/>
            <person name="Schaap P."/>
            <person name="Glockner G."/>
        </authorList>
    </citation>
    <scope>NUCLEOTIDE SEQUENCE [LARGE SCALE GENOMIC DNA]</scope>
    <source>
        <strain evidence="5 6">Jena</strain>
    </source>
</reference>
<dbReference type="InterPro" id="IPR012677">
    <property type="entry name" value="Nucleotide-bd_a/b_plait_sf"/>
</dbReference>
<organism evidence="5 6">
    <name type="scientific">Planoprotostelium fungivorum</name>
    <dbReference type="NCBI Taxonomy" id="1890364"/>
    <lineage>
        <taxon>Eukaryota</taxon>
        <taxon>Amoebozoa</taxon>
        <taxon>Evosea</taxon>
        <taxon>Variosea</taxon>
        <taxon>Cavosteliida</taxon>
        <taxon>Cavosteliaceae</taxon>
        <taxon>Planoprotostelium</taxon>
    </lineage>
</organism>
<proteinExistence type="predicted"/>
<dbReference type="CDD" id="cd00590">
    <property type="entry name" value="RRM_SF"/>
    <property type="match status" value="3"/>
</dbReference>
<keyword evidence="1 2" id="KW-0694">RNA-binding</keyword>
<accession>A0A2P6NQ27</accession>
<feature type="compositionally biased region" description="Polar residues" evidence="3">
    <location>
        <begin position="464"/>
        <end position="475"/>
    </location>
</feature>
<comment type="caution">
    <text evidence="5">The sequence shown here is derived from an EMBL/GenBank/DDBJ whole genome shotgun (WGS) entry which is preliminary data.</text>
</comment>
<name>A0A2P6NQ27_9EUKA</name>
<protein>
    <submittedName>
        <fullName evidence="5">RNA-binding region RNP-1 domain-containing protein</fullName>
    </submittedName>
</protein>
<gene>
    <name evidence="5" type="ORF">PROFUN_03051</name>
</gene>
<evidence type="ECO:0000256" key="3">
    <source>
        <dbReference type="SAM" id="MobiDB-lite"/>
    </source>
</evidence>
<dbReference type="STRING" id="1890364.A0A2P6NQ27"/>
<evidence type="ECO:0000256" key="2">
    <source>
        <dbReference type="PROSITE-ProRule" id="PRU00176"/>
    </source>
</evidence>
<evidence type="ECO:0000313" key="5">
    <source>
        <dbReference type="EMBL" id="PRP86064.1"/>
    </source>
</evidence>
<feature type="region of interest" description="Disordered" evidence="3">
    <location>
        <begin position="42"/>
        <end position="94"/>
    </location>
</feature>
<dbReference type="Proteomes" id="UP000241769">
    <property type="component" value="Unassembled WGS sequence"/>
</dbReference>
<dbReference type="Pfam" id="PF00076">
    <property type="entry name" value="RRM_1"/>
    <property type="match status" value="2"/>
</dbReference>
<feature type="domain" description="RRM" evidence="4">
    <location>
        <begin position="193"/>
        <end position="273"/>
    </location>
</feature>
<feature type="region of interest" description="Disordered" evidence="3">
    <location>
        <begin position="1"/>
        <end position="29"/>
    </location>
</feature>
<dbReference type="AlphaFoldDB" id="A0A2P6NQ27"/>
<dbReference type="PROSITE" id="PS50102">
    <property type="entry name" value="RRM"/>
    <property type="match status" value="3"/>
</dbReference>
<dbReference type="PANTHER" id="PTHR21245">
    <property type="entry name" value="HETEROGENEOUS NUCLEAR RIBONUCLEOPROTEIN"/>
    <property type="match status" value="1"/>
</dbReference>
<dbReference type="EMBL" id="MDYQ01000035">
    <property type="protein sequence ID" value="PRP86064.1"/>
    <property type="molecule type" value="Genomic_DNA"/>
</dbReference>
<feature type="domain" description="RRM" evidence="4">
    <location>
        <begin position="113"/>
        <end position="191"/>
    </location>
</feature>
<dbReference type="OrthoDB" id="439808at2759"/>
<dbReference type="InterPro" id="IPR000504">
    <property type="entry name" value="RRM_dom"/>
</dbReference>
<dbReference type="SMART" id="SM00360">
    <property type="entry name" value="RRM"/>
    <property type="match status" value="3"/>
</dbReference>